<comment type="caution">
    <text evidence="1">The sequence shown here is derived from an EMBL/GenBank/DDBJ whole genome shotgun (WGS) entry which is preliminary data.</text>
</comment>
<sequence length="129" mass="14221">MANFQLFDGVKLTENIPLTDGGVAQVGTVGAVVEVLGNGKAYLVELFGDWVKYDEHGDFMPATQDEPGSFMETIGVETVYPHQLVLTIPAREAMGVREHLTVVLDSLSDDLVAEVRDFAEFLQHKKQQK</sequence>
<keyword evidence="2" id="KW-1185">Reference proteome</keyword>
<organism evidence="1 2">
    <name type="scientific">Floridaenema flaviceps BLCC-F50</name>
    <dbReference type="NCBI Taxonomy" id="3153642"/>
    <lineage>
        <taxon>Bacteria</taxon>
        <taxon>Bacillati</taxon>
        <taxon>Cyanobacteriota</taxon>
        <taxon>Cyanophyceae</taxon>
        <taxon>Oscillatoriophycideae</taxon>
        <taxon>Aerosakkonematales</taxon>
        <taxon>Aerosakkonemataceae</taxon>
        <taxon>Floridanema</taxon>
        <taxon>Floridanema flaviceps</taxon>
    </lineage>
</organism>
<gene>
    <name evidence="1" type="ORF">ACE1CI_35685</name>
</gene>
<name>A0ABV4Y2S1_9CYAN</name>
<proteinExistence type="predicted"/>
<dbReference type="Proteomes" id="UP001576784">
    <property type="component" value="Unassembled WGS sequence"/>
</dbReference>
<accession>A0ABV4Y2S1</accession>
<protein>
    <recommendedName>
        <fullName evidence="3">DUF2281 domain-containing protein</fullName>
    </recommendedName>
</protein>
<evidence type="ECO:0000313" key="1">
    <source>
        <dbReference type="EMBL" id="MFB2898290.1"/>
    </source>
</evidence>
<dbReference type="EMBL" id="JBHFNR010000286">
    <property type="protein sequence ID" value="MFB2898290.1"/>
    <property type="molecule type" value="Genomic_DNA"/>
</dbReference>
<evidence type="ECO:0000313" key="2">
    <source>
        <dbReference type="Proteomes" id="UP001576784"/>
    </source>
</evidence>
<dbReference type="RefSeq" id="WP_413267890.1">
    <property type="nucleotide sequence ID" value="NZ_JBHFNR010000286.1"/>
</dbReference>
<reference evidence="1 2" key="1">
    <citation type="submission" date="2024-09" db="EMBL/GenBank/DDBJ databases">
        <title>Floridaenema gen nov. (Aerosakkonemataceae, Aerosakkonematales ord. nov., Cyanobacteria) from benthic tropical and subtropical fresh waters, with the description of four new species.</title>
        <authorList>
            <person name="Moretto J.A."/>
            <person name="Berthold D.E."/>
            <person name="Lefler F.W."/>
            <person name="Huang I.-S."/>
            <person name="Laughinghouse H. IV."/>
        </authorList>
    </citation>
    <scope>NUCLEOTIDE SEQUENCE [LARGE SCALE GENOMIC DNA]</scope>
    <source>
        <strain evidence="1 2">BLCC-F50</strain>
    </source>
</reference>
<evidence type="ECO:0008006" key="3">
    <source>
        <dbReference type="Google" id="ProtNLM"/>
    </source>
</evidence>